<evidence type="ECO:0000313" key="1">
    <source>
        <dbReference type="EMBL" id="CDW29651.1"/>
    </source>
</evidence>
<feature type="non-terminal residue" evidence="1">
    <location>
        <position position="1"/>
    </location>
</feature>
<proteinExistence type="predicted"/>
<reference evidence="1" key="1">
    <citation type="submission" date="2014-05" db="EMBL/GenBank/DDBJ databases">
        <authorList>
            <person name="Chronopoulou M."/>
        </authorList>
    </citation>
    <scope>NUCLEOTIDE SEQUENCE</scope>
    <source>
        <tissue evidence="1">Whole organism</tissue>
    </source>
</reference>
<dbReference type="EMBL" id="HACA01012290">
    <property type="protein sequence ID" value="CDW29651.1"/>
    <property type="molecule type" value="Transcribed_RNA"/>
</dbReference>
<organism evidence="1">
    <name type="scientific">Lepeophtheirus salmonis</name>
    <name type="common">Salmon louse</name>
    <name type="synonym">Caligus salmonis</name>
    <dbReference type="NCBI Taxonomy" id="72036"/>
    <lineage>
        <taxon>Eukaryota</taxon>
        <taxon>Metazoa</taxon>
        <taxon>Ecdysozoa</taxon>
        <taxon>Arthropoda</taxon>
        <taxon>Crustacea</taxon>
        <taxon>Multicrustacea</taxon>
        <taxon>Hexanauplia</taxon>
        <taxon>Copepoda</taxon>
        <taxon>Siphonostomatoida</taxon>
        <taxon>Caligidae</taxon>
        <taxon>Lepeophtheirus</taxon>
    </lineage>
</organism>
<protein>
    <submittedName>
        <fullName evidence="1">Kalirinlike [Hydra vulgaris]</fullName>
    </submittedName>
</protein>
<dbReference type="InterPro" id="IPR036397">
    <property type="entry name" value="RNaseH_sf"/>
</dbReference>
<dbReference type="Gene3D" id="3.30.420.10">
    <property type="entry name" value="Ribonuclease H-like superfamily/Ribonuclease H"/>
    <property type="match status" value="1"/>
</dbReference>
<sequence>KSLTKKRQFTWKLAAKLTSKGYPISKSSVHNYLRHSLNALPYRPRLHPKLLENQRKTLLQFCRERKYWTADDWKCILFSDESPFELFHAQIPKQIGFGEEIREMWNPLQL</sequence>
<dbReference type="GO" id="GO:0003676">
    <property type="term" value="F:nucleic acid binding"/>
    <property type="evidence" value="ECO:0007669"/>
    <property type="project" value="InterPro"/>
</dbReference>
<name>A0A0K2TW95_LEPSM</name>
<accession>A0A0K2TW95</accession>
<dbReference type="AlphaFoldDB" id="A0A0K2TW95"/>